<evidence type="ECO:0000256" key="1">
    <source>
        <dbReference type="SAM" id="MobiDB-lite"/>
    </source>
</evidence>
<gene>
    <name evidence="2" type="ORF">Slin15195_G118620</name>
</gene>
<organism evidence="2 3">
    <name type="scientific">Septoria linicola</name>
    <dbReference type="NCBI Taxonomy" id="215465"/>
    <lineage>
        <taxon>Eukaryota</taxon>
        <taxon>Fungi</taxon>
        <taxon>Dikarya</taxon>
        <taxon>Ascomycota</taxon>
        <taxon>Pezizomycotina</taxon>
        <taxon>Dothideomycetes</taxon>
        <taxon>Dothideomycetidae</taxon>
        <taxon>Mycosphaerellales</taxon>
        <taxon>Mycosphaerellaceae</taxon>
        <taxon>Septoria</taxon>
    </lineage>
</organism>
<protein>
    <recommendedName>
        <fullName evidence="4">DNA/RNA-binding protein Alba-like domain-containing protein</fullName>
    </recommendedName>
</protein>
<name>A0A9Q9B6W5_9PEZI</name>
<dbReference type="Proteomes" id="UP001056384">
    <property type="component" value="Chromosome 11"/>
</dbReference>
<evidence type="ECO:0000313" key="3">
    <source>
        <dbReference type="Proteomes" id="UP001056384"/>
    </source>
</evidence>
<reference evidence="2" key="1">
    <citation type="submission" date="2022-06" db="EMBL/GenBank/DDBJ databases">
        <title>Complete genome sequences of two strains of the flax pathogen Septoria linicola.</title>
        <authorList>
            <person name="Lapalu N."/>
            <person name="Simon A."/>
            <person name="Demenou B."/>
            <person name="Paumier D."/>
            <person name="Guillot M.-P."/>
            <person name="Gout L."/>
            <person name="Valade R."/>
        </authorList>
    </citation>
    <scope>NUCLEOTIDE SEQUENCE</scope>
    <source>
        <strain evidence="2">SE15195</strain>
    </source>
</reference>
<evidence type="ECO:0008006" key="4">
    <source>
        <dbReference type="Google" id="ProtNLM"/>
    </source>
</evidence>
<dbReference type="OrthoDB" id="424402at2759"/>
<keyword evidence="3" id="KW-1185">Reference proteome</keyword>
<proteinExistence type="predicted"/>
<accession>A0A9Q9B6W5</accession>
<dbReference type="AlphaFoldDB" id="A0A9Q9B6W5"/>
<feature type="region of interest" description="Disordered" evidence="1">
    <location>
        <begin position="90"/>
        <end position="126"/>
    </location>
</feature>
<feature type="compositionally biased region" description="Acidic residues" evidence="1">
    <location>
        <begin position="102"/>
        <end position="117"/>
    </location>
</feature>
<dbReference type="EMBL" id="CP099428">
    <property type="protein sequence ID" value="USW58543.1"/>
    <property type="molecule type" value="Genomic_DNA"/>
</dbReference>
<evidence type="ECO:0000313" key="2">
    <source>
        <dbReference type="EMBL" id="USW58543.1"/>
    </source>
</evidence>
<sequence>MAFEDSSLSGRYVLVNLGVAQGTQISSRTSAVVGKLTASSDGGTKSTVVALTAASKAAGKLISIVEIAKRELATKGVKAFQYNALSSRMTDVPRRRPGLENGDAESGAEDNDSDDAFEVMGQAQESDMKKRNVPLMTIYLSTASVKELKLAFGEQKT</sequence>